<evidence type="ECO:0008006" key="5">
    <source>
        <dbReference type="Google" id="ProtNLM"/>
    </source>
</evidence>
<dbReference type="AlphaFoldDB" id="A0A242JX85"/>
<reference evidence="2" key="1">
    <citation type="submission" date="2017-05" db="EMBL/GenBank/DDBJ databases">
        <title>The Genome Sequence of Enterococcus sp. 9E7_DIV0242.</title>
        <authorList>
            <consortium name="The Broad Institute Genomics Platform"/>
            <consortium name="The Broad Institute Genomic Center for Infectious Diseases"/>
            <person name="Earl A."/>
            <person name="Manson A."/>
            <person name="Schwartman J."/>
            <person name="Gilmore M."/>
            <person name="Abouelleil A."/>
            <person name="Cao P."/>
            <person name="Chapman S."/>
            <person name="Cusick C."/>
            <person name="Shea T."/>
            <person name="Young S."/>
            <person name="Neafsey D."/>
            <person name="Nusbaum C."/>
            <person name="Birren B."/>
        </authorList>
    </citation>
    <scope>NUCLEOTIDE SEQUENCE [LARGE SCALE GENOMIC DNA]</scope>
    <source>
        <strain evidence="2">9E7_DIV0242</strain>
    </source>
</reference>
<gene>
    <name evidence="3" type="ORF">A5888_003605</name>
    <name evidence="2" type="ORF">A5888_004038</name>
</gene>
<accession>A0A242JX85</accession>
<evidence type="ECO:0000313" key="2">
    <source>
        <dbReference type="EMBL" id="OTP09842.1"/>
    </source>
</evidence>
<keyword evidence="1" id="KW-0812">Transmembrane</keyword>
<proteinExistence type="predicted"/>
<reference evidence="3" key="3">
    <citation type="submission" date="2024-03" db="EMBL/GenBank/DDBJ databases">
        <title>The Genome Sequence of Enterococcus sp. DIV0242b.</title>
        <authorList>
            <consortium name="The Broad Institute Genomics Platform"/>
            <consortium name="The Broad Institute Microbial Omics Core"/>
            <consortium name="The Broad Institute Genomic Center for Infectious Diseases"/>
            <person name="Earl A."/>
            <person name="Manson A."/>
            <person name="Gilmore M."/>
            <person name="Schwartman J."/>
            <person name="Shea T."/>
            <person name="Abouelleil A."/>
            <person name="Cao P."/>
            <person name="Chapman S."/>
            <person name="Cusick C."/>
            <person name="Young S."/>
            <person name="Neafsey D."/>
            <person name="Nusbaum C."/>
            <person name="Birren B."/>
        </authorList>
    </citation>
    <scope>NUCLEOTIDE SEQUENCE</scope>
    <source>
        <strain evidence="3">9E7_DIV0242</strain>
    </source>
</reference>
<dbReference type="Proteomes" id="UP000195141">
    <property type="component" value="Chromosome"/>
</dbReference>
<sequence length="236" mass="25363">MEFLKVANGVPMLVICTLIIILVLFQPIIMSVMARKRATEIGLTDEEIKKAIKSTAIFSFIPSIPAIVGYLVLIPALGKYIPWMRLSVVGSVAYEGMVADQAAAAFGYDLTKGDFPIDVFLAIFFIMNIGIIGGNLFNLFFLKSYDTGVKKIMSRNAALVPIITGAVFVTLYGVFSARYVTNIENPVSLITFLGAAAVALAVNGAAKSHPKLKEHAFSISLIAGMIIACIASPFFS</sequence>
<feature type="transmembrane region" description="Helical" evidence="1">
    <location>
        <begin position="217"/>
        <end position="235"/>
    </location>
</feature>
<evidence type="ECO:0000313" key="3">
    <source>
        <dbReference type="EMBL" id="WYJ91837.1"/>
    </source>
</evidence>
<organism evidence="2">
    <name type="scientific">Candidatus Enterococcus clewellii</name>
    <dbReference type="NCBI Taxonomy" id="1834193"/>
    <lineage>
        <taxon>Bacteria</taxon>
        <taxon>Bacillati</taxon>
        <taxon>Bacillota</taxon>
        <taxon>Bacilli</taxon>
        <taxon>Lactobacillales</taxon>
        <taxon>Enterococcaceae</taxon>
        <taxon>Enterococcus</taxon>
    </lineage>
</organism>
<dbReference type="EMBL" id="CP147247">
    <property type="protein sequence ID" value="WYJ91837.1"/>
    <property type="molecule type" value="Genomic_DNA"/>
</dbReference>
<keyword evidence="1" id="KW-1133">Transmembrane helix</keyword>
<dbReference type="RefSeq" id="WP_086351002.1">
    <property type="nucleotide sequence ID" value="NZ_CP147247.1"/>
</dbReference>
<evidence type="ECO:0000313" key="4">
    <source>
        <dbReference type="Proteomes" id="UP000195141"/>
    </source>
</evidence>
<keyword evidence="1" id="KW-0472">Membrane</keyword>
<feature type="transmembrane region" description="Helical" evidence="1">
    <location>
        <begin position="119"/>
        <end position="142"/>
    </location>
</feature>
<keyword evidence="4" id="KW-1185">Reference proteome</keyword>
<dbReference type="OrthoDB" id="86868at2"/>
<evidence type="ECO:0000256" key="1">
    <source>
        <dbReference type="SAM" id="Phobius"/>
    </source>
</evidence>
<name>A0A242JX85_9ENTE</name>
<dbReference type="EMBL" id="NGMM01000009">
    <property type="protein sequence ID" value="OTP09842.1"/>
    <property type="molecule type" value="Genomic_DNA"/>
</dbReference>
<protein>
    <recommendedName>
        <fullName evidence="5">DUF5058 family protein</fullName>
    </recommendedName>
</protein>
<dbReference type="Pfam" id="PF16481">
    <property type="entry name" value="DUF5058"/>
    <property type="match status" value="1"/>
</dbReference>
<feature type="transmembrane region" description="Helical" evidence="1">
    <location>
        <begin position="12"/>
        <end position="34"/>
    </location>
</feature>
<feature type="transmembrane region" description="Helical" evidence="1">
    <location>
        <begin position="187"/>
        <end position="205"/>
    </location>
</feature>
<feature type="transmembrane region" description="Helical" evidence="1">
    <location>
        <begin position="55"/>
        <end position="77"/>
    </location>
</feature>
<feature type="transmembrane region" description="Helical" evidence="1">
    <location>
        <begin position="154"/>
        <end position="175"/>
    </location>
</feature>
<dbReference type="InterPro" id="IPR032479">
    <property type="entry name" value="DUF5058"/>
</dbReference>
<reference evidence="3" key="2">
    <citation type="submission" date="2017-05" db="EMBL/GenBank/DDBJ databases">
        <authorList>
            <consortium name="The Broad Institute Genomics Platform"/>
            <consortium name="The Broad Institute Genomic Center for Infectious Diseases"/>
            <person name="Earl A."/>
            <person name="Manson A."/>
            <person name="Schwartman J."/>
            <person name="Gilmore M."/>
            <person name="Abouelleil A."/>
            <person name="Cao P."/>
            <person name="Chapman S."/>
            <person name="Cusick C."/>
            <person name="Shea T."/>
            <person name="Young S."/>
            <person name="Neafsey D."/>
            <person name="Nusbaum C."/>
            <person name="Birren B."/>
        </authorList>
    </citation>
    <scope>NUCLEOTIDE SEQUENCE</scope>
    <source>
        <strain evidence="3">9E7_DIV0242</strain>
    </source>
</reference>